<keyword evidence="2" id="KW-1185">Reference proteome</keyword>
<dbReference type="Gene3D" id="3.40.50.1820">
    <property type="entry name" value="alpha/beta hydrolase"/>
    <property type="match status" value="1"/>
</dbReference>
<proteinExistence type="predicted"/>
<reference evidence="1 2" key="1">
    <citation type="journal article" date="2015" name="Stand. Genomic Sci.">
        <title>Genomic Encyclopedia of Bacterial and Archaeal Type Strains, Phase III: the genomes of soil and plant-associated and newly described type strains.</title>
        <authorList>
            <person name="Whitman W.B."/>
            <person name="Woyke T."/>
            <person name="Klenk H.P."/>
            <person name="Zhou Y."/>
            <person name="Lilburn T.G."/>
            <person name="Beck B.J."/>
            <person name="De Vos P."/>
            <person name="Vandamme P."/>
            <person name="Eisen J.A."/>
            <person name="Garrity G."/>
            <person name="Hugenholtz P."/>
            <person name="Kyrpides N.C."/>
        </authorList>
    </citation>
    <scope>NUCLEOTIDE SEQUENCE [LARGE SCALE GENOMIC DNA]</scope>
    <source>
        <strain evidence="1 2">CV2</strain>
    </source>
</reference>
<dbReference type="EMBL" id="SGWW01000001">
    <property type="protein sequence ID" value="RZS59090.1"/>
    <property type="molecule type" value="Genomic_DNA"/>
</dbReference>
<dbReference type="Proteomes" id="UP000293519">
    <property type="component" value="Unassembled WGS sequence"/>
</dbReference>
<sequence length="269" mass="28845">MPARSDRPCRPGLPRVVAGIAADYAYVLGRRLTATVHRRAPLPGEGTPPGSRGRPVVILPGIFESWHYLERIIRALAAAGHPVHVIGDIGLNGRPIPATAKLVYQYLVAHGLTDAILVAHSKGGLVGKHVMLHDARMTPDADLPGRRRVGHLIAVNTPWRGSELARYGLGAWREFEPRRPVIGLLAAENAVDARITAIDSAIDQYVPRDSAPAAATRIPLPLVGHFRVLAHPQVVELIVARVRELGRTGGGVPRRTAVSYPGVGIPTAE</sequence>
<dbReference type="InterPro" id="IPR029058">
    <property type="entry name" value="AB_hydrolase_fold"/>
</dbReference>
<comment type="caution">
    <text evidence="1">The sequence shown here is derived from an EMBL/GenBank/DDBJ whole genome shotgun (WGS) entry which is preliminary data.</text>
</comment>
<gene>
    <name evidence="1" type="ORF">EV141_0307</name>
</gene>
<evidence type="ECO:0008006" key="3">
    <source>
        <dbReference type="Google" id="ProtNLM"/>
    </source>
</evidence>
<dbReference type="SUPFAM" id="SSF53474">
    <property type="entry name" value="alpha/beta-Hydrolases"/>
    <property type="match status" value="1"/>
</dbReference>
<organism evidence="1 2">
    <name type="scientific">Microcella putealis</name>
    <dbReference type="NCBI Taxonomy" id="337005"/>
    <lineage>
        <taxon>Bacteria</taxon>
        <taxon>Bacillati</taxon>
        <taxon>Actinomycetota</taxon>
        <taxon>Actinomycetes</taxon>
        <taxon>Micrococcales</taxon>
        <taxon>Microbacteriaceae</taxon>
        <taxon>Microcella</taxon>
    </lineage>
</organism>
<dbReference type="OrthoDB" id="9770427at2"/>
<protein>
    <recommendedName>
        <fullName evidence="3">Alpha/beta hydrolase family protein</fullName>
    </recommendedName>
</protein>
<evidence type="ECO:0000313" key="2">
    <source>
        <dbReference type="Proteomes" id="UP000293519"/>
    </source>
</evidence>
<dbReference type="AlphaFoldDB" id="A0A4V2EXD3"/>
<dbReference type="RefSeq" id="WP_130484205.1">
    <property type="nucleotide sequence ID" value="NZ_SGWW01000001.1"/>
</dbReference>
<accession>A0A4V2EXD3</accession>
<name>A0A4V2EXD3_9MICO</name>
<evidence type="ECO:0000313" key="1">
    <source>
        <dbReference type="EMBL" id="RZS59090.1"/>
    </source>
</evidence>